<dbReference type="Pfam" id="PF04268">
    <property type="entry name" value="SoxG"/>
    <property type="match status" value="1"/>
</dbReference>
<proteinExistence type="predicted"/>
<dbReference type="SUPFAM" id="SSF103025">
    <property type="entry name" value="Folate-binding domain"/>
    <property type="match status" value="1"/>
</dbReference>
<sequence length="243" mass="26654">MNDDAVYQPNRVAPIAGKPCSHRCVVRIQKRCFMTAANVYQQRPTTGAKAESSLHHADLASLVGKGRKSAGVIVREKKLLGHLTLRGDGHDPAFSEGVHKALGIELPGALAVIIQGETSLQWMGPDEWLLIVPSGEEFAAEQKLREALGDLHIQIVNVSGGQQILELSGPNVRQVLMKSTSYDVHPNSFPVGKAVGTVFAKSQLVIRHTAEDTWELLIRRSFSDYWWLWLQDAAAEYGLSVQA</sequence>
<dbReference type="NCBIfam" id="TIGR01375">
    <property type="entry name" value="soxG"/>
    <property type="match status" value="1"/>
</dbReference>
<evidence type="ECO:0000313" key="1">
    <source>
        <dbReference type="EMBL" id="SDT11594.1"/>
    </source>
</evidence>
<dbReference type="GO" id="GO:0008115">
    <property type="term" value="F:sarcosine oxidase activity"/>
    <property type="evidence" value="ECO:0007669"/>
    <property type="project" value="InterPro"/>
</dbReference>
<dbReference type="InterPro" id="IPR006280">
    <property type="entry name" value="SoxG_het"/>
</dbReference>
<dbReference type="GO" id="GO:1901053">
    <property type="term" value="P:sarcosine catabolic process"/>
    <property type="evidence" value="ECO:0007669"/>
    <property type="project" value="InterPro"/>
</dbReference>
<dbReference type="AlphaFoldDB" id="A0A1H1XQR0"/>
<dbReference type="Gene3D" id="3.30.1360.120">
    <property type="entry name" value="Probable tRNA modification gtpase trme, domain 1"/>
    <property type="match status" value="1"/>
</dbReference>
<dbReference type="Proteomes" id="UP000198481">
    <property type="component" value="Chromosome I"/>
</dbReference>
<name>A0A1H1XQR0_9PSED</name>
<protein>
    <submittedName>
        <fullName evidence="1">Sarcosine oxidase subunit gamma</fullName>
    </submittedName>
</protein>
<gene>
    <name evidence="1" type="ORF">SAMN05216222_3167</name>
</gene>
<accession>A0A1H1XQR0</accession>
<organism evidence="1 2">
    <name type="scientific">Pseudomonas prosekii</name>
    <dbReference type="NCBI Taxonomy" id="1148509"/>
    <lineage>
        <taxon>Bacteria</taxon>
        <taxon>Pseudomonadati</taxon>
        <taxon>Pseudomonadota</taxon>
        <taxon>Gammaproteobacteria</taxon>
        <taxon>Pseudomonadales</taxon>
        <taxon>Pseudomonadaceae</taxon>
        <taxon>Pseudomonas</taxon>
    </lineage>
</organism>
<dbReference type="EMBL" id="LT629762">
    <property type="protein sequence ID" value="SDT11594.1"/>
    <property type="molecule type" value="Genomic_DNA"/>
</dbReference>
<dbReference type="Gene3D" id="3.30.70.1520">
    <property type="entry name" value="Heterotetrameric sarcosine oxidase"/>
    <property type="match status" value="1"/>
</dbReference>
<dbReference type="STRING" id="1148509.SAMN05216222_3167"/>
<reference evidence="1 2" key="1">
    <citation type="submission" date="2016-10" db="EMBL/GenBank/DDBJ databases">
        <authorList>
            <person name="de Groot N.N."/>
        </authorList>
    </citation>
    <scope>NUCLEOTIDE SEQUENCE [LARGE SCALE GENOMIC DNA]</scope>
    <source>
        <strain evidence="1 2">LMG 26867</strain>
    </source>
</reference>
<evidence type="ECO:0000313" key="2">
    <source>
        <dbReference type="Proteomes" id="UP000198481"/>
    </source>
</evidence>
<dbReference type="InterPro" id="IPR007375">
    <property type="entry name" value="SoxG"/>
</dbReference>
<dbReference type="InterPro" id="IPR027266">
    <property type="entry name" value="TrmE/GcvT-like"/>
</dbReference>